<dbReference type="CDD" id="cd04212">
    <property type="entry name" value="CuRO_UO_II"/>
    <property type="match status" value="1"/>
</dbReference>
<keyword evidence="8" id="KW-0249">Electron transport</keyword>
<evidence type="ECO:0000256" key="9">
    <source>
        <dbReference type="ARBA" id="ARBA00022989"/>
    </source>
</evidence>
<keyword evidence="5" id="KW-0679">Respiratory chain</keyword>
<dbReference type="PROSITE" id="PS50857">
    <property type="entry name" value="COX2_CUA"/>
    <property type="match status" value="1"/>
</dbReference>
<keyword evidence="10" id="KW-0560">Oxidoreductase</keyword>
<dbReference type="GO" id="GO:0005886">
    <property type="term" value="C:plasma membrane"/>
    <property type="evidence" value="ECO:0007669"/>
    <property type="project" value="UniProtKB-SubCell"/>
</dbReference>
<dbReference type="SUPFAM" id="SSF49503">
    <property type="entry name" value="Cupredoxins"/>
    <property type="match status" value="1"/>
</dbReference>
<keyword evidence="3" id="KW-0813">Transport</keyword>
<feature type="domain" description="Cytochrome oxidase subunit II copper A binding" evidence="13">
    <location>
        <begin position="129"/>
        <end position="241"/>
    </location>
</feature>
<dbReference type="Proteomes" id="UP000199586">
    <property type="component" value="Unassembled WGS sequence"/>
</dbReference>
<dbReference type="GO" id="GO:0004129">
    <property type="term" value="F:cytochrome-c oxidase activity"/>
    <property type="evidence" value="ECO:0007669"/>
    <property type="project" value="InterPro"/>
</dbReference>
<evidence type="ECO:0000256" key="11">
    <source>
        <dbReference type="ARBA" id="ARBA00023136"/>
    </source>
</evidence>
<dbReference type="EMBL" id="FOXP01000009">
    <property type="protein sequence ID" value="SFP86204.1"/>
    <property type="molecule type" value="Genomic_DNA"/>
</dbReference>
<comment type="subcellular location">
    <subcellularLocation>
        <location evidence="1">Cell membrane</location>
        <topology evidence="1">Multi-pass membrane protein</topology>
    </subcellularLocation>
</comment>
<name>A0A1I5TT23_9SPHN</name>
<dbReference type="SUPFAM" id="SSF81464">
    <property type="entry name" value="Cytochrome c oxidase subunit II-like, transmembrane region"/>
    <property type="match status" value="1"/>
</dbReference>
<keyword evidence="4" id="KW-1003">Cell membrane</keyword>
<evidence type="ECO:0000256" key="1">
    <source>
        <dbReference type="ARBA" id="ARBA00004651"/>
    </source>
</evidence>
<reference evidence="15 16" key="1">
    <citation type="submission" date="2016-10" db="EMBL/GenBank/DDBJ databases">
        <authorList>
            <person name="de Groot N.N."/>
        </authorList>
    </citation>
    <scope>NUCLEOTIDE SEQUENCE [LARGE SCALE GENOMIC DNA]</scope>
    <source>
        <strain evidence="15 16">CGMCC 1.9113</strain>
    </source>
</reference>
<evidence type="ECO:0000259" key="14">
    <source>
        <dbReference type="PROSITE" id="PS50999"/>
    </source>
</evidence>
<keyword evidence="7" id="KW-0732">Signal</keyword>
<dbReference type="GO" id="GO:0042773">
    <property type="term" value="P:ATP synthesis coupled electron transport"/>
    <property type="evidence" value="ECO:0007669"/>
    <property type="project" value="TreeGrafter"/>
</dbReference>
<dbReference type="Gene3D" id="2.60.40.420">
    <property type="entry name" value="Cupredoxins - blue copper proteins"/>
    <property type="match status" value="1"/>
</dbReference>
<dbReference type="InterPro" id="IPR008972">
    <property type="entry name" value="Cupredoxin"/>
</dbReference>
<evidence type="ECO:0000256" key="3">
    <source>
        <dbReference type="ARBA" id="ARBA00022448"/>
    </source>
</evidence>
<organism evidence="15 16">
    <name type="scientific">Sphingomonas rubra</name>
    <dbReference type="NCBI Taxonomy" id="634430"/>
    <lineage>
        <taxon>Bacteria</taxon>
        <taxon>Pseudomonadati</taxon>
        <taxon>Pseudomonadota</taxon>
        <taxon>Alphaproteobacteria</taxon>
        <taxon>Sphingomonadales</taxon>
        <taxon>Sphingomonadaceae</taxon>
        <taxon>Sphingomonas</taxon>
    </lineage>
</organism>
<keyword evidence="6 12" id="KW-0812">Transmembrane</keyword>
<dbReference type="PANTHER" id="PTHR22888:SF18">
    <property type="entry name" value="CYTOCHROME BO(3) UBIQUINOL OXIDASE SUBUNIT 2"/>
    <property type="match status" value="1"/>
</dbReference>
<dbReference type="InterPro" id="IPR034227">
    <property type="entry name" value="CuRO_UO_II"/>
</dbReference>
<dbReference type="PANTHER" id="PTHR22888">
    <property type="entry name" value="CYTOCHROME C OXIDASE, SUBUNIT II"/>
    <property type="match status" value="1"/>
</dbReference>
<evidence type="ECO:0000256" key="6">
    <source>
        <dbReference type="ARBA" id="ARBA00022692"/>
    </source>
</evidence>
<dbReference type="Gene3D" id="1.10.287.90">
    <property type="match status" value="1"/>
</dbReference>
<keyword evidence="9 12" id="KW-1133">Transmembrane helix</keyword>
<evidence type="ECO:0000259" key="13">
    <source>
        <dbReference type="PROSITE" id="PS50857"/>
    </source>
</evidence>
<dbReference type="AlphaFoldDB" id="A0A1I5TT23"/>
<evidence type="ECO:0000256" key="4">
    <source>
        <dbReference type="ARBA" id="ARBA00022475"/>
    </source>
</evidence>
<dbReference type="InterPro" id="IPR011759">
    <property type="entry name" value="Cyt_c_oxidase_su2_TM_dom"/>
</dbReference>
<dbReference type="InterPro" id="IPR002429">
    <property type="entry name" value="CcO_II-like_C"/>
</dbReference>
<dbReference type="InterPro" id="IPR045187">
    <property type="entry name" value="CcO_II"/>
</dbReference>
<gene>
    <name evidence="15" type="ORF">SAMN04488241_10934</name>
</gene>
<keyword evidence="11 12" id="KW-0472">Membrane</keyword>
<dbReference type="GO" id="GO:0005507">
    <property type="term" value="F:copper ion binding"/>
    <property type="evidence" value="ECO:0007669"/>
    <property type="project" value="InterPro"/>
</dbReference>
<dbReference type="GO" id="GO:0016491">
    <property type="term" value="F:oxidoreductase activity"/>
    <property type="evidence" value="ECO:0007669"/>
    <property type="project" value="UniProtKB-KW"/>
</dbReference>
<protein>
    <submittedName>
        <fullName evidence="15">Cytochrome o ubiquinol oxidase subunit 2</fullName>
    </submittedName>
</protein>
<comment type="similarity">
    <text evidence="2">Belongs to the cytochrome c oxidase subunit 2 family.</text>
</comment>
<dbReference type="PROSITE" id="PS50999">
    <property type="entry name" value="COX2_TM"/>
    <property type="match status" value="1"/>
</dbReference>
<keyword evidence="16" id="KW-1185">Reference proteome</keyword>
<evidence type="ECO:0000256" key="5">
    <source>
        <dbReference type="ARBA" id="ARBA00022660"/>
    </source>
</evidence>
<evidence type="ECO:0000313" key="15">
    <source>
        <dbReference type="EMBL" id="SFP86204.1"/>
    </source>
</evidence>
<accession>A0A1I5TT23</accession>
<sequence length="296" mass="32368">MPLESHRGSMVSWRSAMVASMSGCLGGCSALSHGFLAAAGPVAEQERHLFLVVCGVLLFVAVPVLLLVPLFAWHYRLSNTDHAYRPKWEFSWGIEGLIWIPPAAIVVGLAVLLWRWTHIDDPYRRLPGGPPVEMQAIGLDWKWVFVHPQRGIAEVNRLTIPAGRPVHIRLTSGTVMQSLLIPRLAGQIYAMAGMTTELNIAAHRPGVFRGENTQYNGAGFQHQKFAVVALAPADYQRWLARAKAGRRALDASAWRRLSARSVIAAPVTFSAVTPHLFDRVVAATGGAAHSLSKARP</sequence>
<dbReference type="Pfam" id="PF00116">
    <property type="entry name" value="COX2"/>
    <property type="match status" value="1"/>
</dbReference>
<evidence type="ECO:0000256" key="2">
    <source>
        <dbReference type="ARBA" id="ARBA00007866"/>
    </source>
</evidence>
<feature type="transmembrane region" description="Helical" evidence="12">
    <location>
        <begin position="49"/>
        <end position="75"/>
    </location>
</feature>
<dbReference type="STRING" id="634430.SAMN04488241_10934"/>
<evidence type="ECO:0000256" key="7">
    <source>
        <dbReference type="ARBA" id="ARBA00022729"/>
    </source>
</evidence>
<evidence type="ECO:0000256" key="10">
    <source>
        <dbReference type="ARBA" id="ARBA00023002"/>
    </source>
</evidence>
<evidence type="ECO:0000256" key="12">
    <source>
        <dbReference type="SAM" id="Phobius"/>
    </source>
</evidence>
<feature type="domain" description="Cytochrome oxidase subunit II transmembrane region profile" evidence="14">
    <location>
        <begin position="27"/>
        <end position="124"/>
    </location>
</feature>
<evidence type="ECO:0000313" key="16">
    <source>
        <dbReference type="Proteomes" id="UP000199586"/>
    </source>
</evidence>
<evidence type="ECO:0000256" key="8">
    <source>
        <dbReference type="ARBA" id="ARBA00022982"/>
    </source>
</evidence>
<dbReference type="InterPro" id="IPR036257">
    <property type="entry name" value="Cyt_c_oxidase_su2_TM_sf"/>
</dbReference>
<proteinExistence type="inferred from homology"/>
<feature type="transmembrane region" description="Helical" evidence="12">
    <location>
        <begin position="96"/>
        <end position="116"/>
    </location>
</feature>